<evidence type="ECO:0000313" key="3">
    <source>
        <dbReference type="Proteomes" id="UP000280834"/>
    </source>
</evidence>
<sequence>MPNTPVGCSFVSGADVFVGINSVPCNIRCDSAESWEEIFCFYNFMDRKFLSVDEERENCLVQKLVYGRFWRMMRKLSEKVTTDAEISCSLERALNARGQNLENTEKIIDYLNNLCTMLANIAKYVLWEASSVRAITYRILRKASKLPNDLSVLLNMHMDCFAIRSLELGTNNSEERIEALKLCTVMLGYMNEETKSSDNGMKKIFSSAIFPENVCRALISIANCFFSIRHDSAKIEKKEDELAFSCFAVILEQAIVTPDLILNSVDTGWIVELCTNAVFSDRLSTFVCRILCMWLDSPRLRMQAKLRLVLNRIFASIVEVELFERKEPIHLEQHGLSSDSFQLENFSQIFLNLLRTWAGLFACSALDDQKTSVIPVLCFLDYIGLNRPAHANSCKIHNLIVECCCEILELPYSKTRFTDWSHTTHFYSTMYHPDAYKCSVRNEFILSEHEILLKFDQQHANVNDLLVSFRSVVVYLLVNANLVQALSRIILQDPDDPVALRATVLMHDLLLMSSTCLPMEWRHRVLSLSTLVHSAYEIISESHVSKRCSLNDNDYGIEKFIFTHADRRNVIILLNRLKILNSIALAQKTQPLPITNLQLFVQSSPTATKLRKAKLSEMNFDYGDGDANYVEIVLEKLLFKTAESDRRPCWPVVDRLFQLLQIYYCCKDIPIKYSRKCYSIFTMVFNFITPAKGSLINFDGDRFVIICCCRAVHISLLFATREAQYKELLINFISDFMSNISAAVLRKLKTFKDALFTGPLSPKNLVNTGAIYYFSFIGAISSNKEGRQMLEATPLLQINAPFVRPFACLLIPSTYVLLLLVTRIGIKFGSTYRAVLS</sequence>
<evidence type="ECO:0000313" key="2">
    <source>
        <dbReference type="EMBL" id="VDO23676.1"/>
    </source>
</evidence>
<proteinExistence type="predicted"/>
<accession>A0A0R3QN26</accession>
<dbReference type="STRING" id="42155.A0A0R3QN26"/>
<dbReference type="GO" id="GO:0043539">
    <property type="term" value="F:protein serine/threonine kinase activator activity"/>
    <property type="evidence" value="ECO:0007669"/>
    <property type="project" value="TreeGrafter"/>
</dbReference>
<evidence type="ECO:0000313" key="4">
    <source>
        <dbReference type="WBParaSite" id="BTMF_0000911101-mRNA-1"/>
    </source>
</evidence>
<keyword evidence="3" id="KW-1185">Reference proteome</keyword>
<dbReference type="SMART" id="SM01308">
    <property type="entry name" value="RICTOR_N"/>
    <property type="match status" value="1"/>
</dbReference>
<dbReference type="EMBL" id="UZAG01015838">
    <property type="protein sequence ID" value="VDO23676.1"/>
    <property type="molecule type" value="Genomic_DNA"/>
</dbReference>
<reference evidence="4" key="1">
    <citation type="submission" date="2017-02" db="UniProtKB">
        <authorList>
            <consortium name="WormBaseParasite"/>
        </authorList>
    </citation>
    <scope>IDENTIFICATION</scope>
</reference>
<reference evidence="2 3" key="2">
    <citation type="submission" date="2018-11" db="EMBL/GenBank/DDBJ databases">
        <authorList>
            <consortium name="Pathogen Informatics"/>
        </authorList>
    </citation>
    <scope>NUCLEOTIDE SEQUENCE [LARGE SCALE GENOMIC DNA]</scope>
</reference>
<gene>
    <name evidence="2" type="ORF">BTMF_LOCUS7162</name>
</gene>
<organism evidence="4">
    <name type="scientific">Brugia timori</name>
    <dbReference type="NCBI Taxonomy" id="42155"/>
    <lineage>
        <taxon>Eukaryota</taxon>
        <taxon>Metazoa</taxon>
        <taxon>Ecdysozoa</taxon>
        <taxon>Nematoda</taxon>
        <taxon>Chromadorea</taxon>
        <taxon>Rhabditida</taxon>
        <taxon>Spirurina</taxon>
        <taxon>Spiruromorpha</taxon>
        <taxon>Filarioidea</taxon>
        <taxon>Onchocercidae</taxon>
        <taxon>Brugia</taxon>
    </lineage>
</organism>
<protein>
    <submittedName>
        <fullName evidence="4">RICTOR_N domain-containing protein</fullName>
    </submittedName>
</protein>
<evidence type="ECO:0000259" key="1">
    <source>
        <dbReference type="SMART" id="SM01308"/>
    </source>
</evidence>
<dbReference type="GO" id="GO:0031932">
    <property type="term" value="C:TORC2 complex"/>
    <property type="evidence" value="ECO:0007669"/>
    <property type="project" value="InterPro"/>
</dbReference>
<dbReference type="AlphaFoldDB" id="A0A0R3QN26"/>
<dbReference type="PANTHER" id="PTHR13298">
    <property type="entry name" value="CYTOSOLIC REGULATOR PIANISSIMO"/>
    <property type="match status" value="1"/>
</dbReference>
<dbReference type="GO" id="GO:0051897">
    <property type="term" value="P:positive regulation of phosphatidylinositol 3-kinase/protein kinase B signal transduction"/>
    <property type="evidence" value="ECO:0007669"/>
    <property type="project" value="TreeGrafter"/>
</dbReference>
<dbReference type="PANTHER" id="PTHR13298:SF11">
    <property type="entry name" value="RAPAMYCIN-INSENSITIVE COMPANION OF MTOR"/>
    <property type="match status" value="1"/>
</dbReference>
<dbReference type="WBParaSite" id="BTMF_0000911101-mRNA-1">
    <property type="protein sequence ID" value="BTMF_0000911101-mRNA-1"/>
    <property type="gene ID" value="BTMF_0000911101"/>
</dbReference>
<dbReference type="InterPro" id="IPR028267">
    <property type="entry name" value="Pianissimo_N"/>
</dbReference>
<dbReference type="Proteomes" id="UP000280834">
    <property type="component" value="Unassembled WGS sequence"/>
</dbReference>
<feature type="domain" description="Rapamycin-insensitive companion of mTOR N-terminal" evidence="1">
    <location>
        <begin position="108"/>
        <end position="518"/>
    </location>
</feature>
<dbReference type="GO" id="GO:0038203">
    <property type="term" value="P:TORC2 signaling"/>
    <property type="evidence" value="ECO:0007669"/>
    <property type="project" value="TreeGrafter"/>
</dbReference>
<dbReference type="InterPro" id="IPR028268">
    <property type="entry name" value="Pianissimo_fam"/>
</dbReference>
<dbReference type="Pfam" id="PF14664">
    <property type="entry name" value="RICTOR_N"/>
    <property type="match status" value="1"/>
</dbReference>
<name>A0A0R3QN26_9BILA</name>